<keyword evidence="2" id="KW-1185">Reference proteome</keyword>
<protein>
    <submittedName>
        <fullName evidence="1">Lipoprotein</fullName>
    </submittedName>
</protein>
<keyword evidence="1" id="KW-0449">Lipoprotein</keyword>
<evidence type="ECO:0000313" key="1">
    <source>
        <dbReference type="EMBL" id="ATB29125.1"/>
    </source>
</evidence>
<dbReference type="AlphaFoldDB" id="A0A250IBJ3"/>
<dbReference type="OrthoDB" id="5381504at2"/>
<accession>A0A250IBJ3</accession>
<organism evidence="1 2">
    <name type="scientific">Melittangium boletus DSM 14713</name>
    <dbReference type="NCBI Taxonomy" id="1294270"/>
    <lineage>
        <taxon>Bacteria</taxon>
        <taxon>Pseudomonadati</taxon>
        <taxon>Myxococcota</taxon>
        <taxon>Myxococcia</taxon>
        <taxon>Myxococcales</taxon>
        <taxon>Cystobacterineae</taxon>
        <taxon>Archangiaceae</taxon>
        <taxon>Melittangium</taxon>
    </lineage>
</organism>
<dbReference type="PROSITE" id="PS51257">
    <property type="entry name" value="PROKAR_LIPOPROTEIN"/>
    <property type="match status" value="1"/>
</dbReference>
<name>A0A250IBJ3_9BACT</name>
<dbReference type="EMBL" id="CP022163">
    <property type="protein sequence ID" value="ATB29125.1"/>
    <property type="molecule type" value="Genomic_DNA"/>
</dbReference>
<gene>
    <name evidence="1" type="ORF">MEBOL_002574</name>
</gene>
<evidence type="ECO:0000313" key="2">
    <source>
        <dbReference type="Proteomes" id="UP000217289"/>
    </source>
</evidence>
<proteinExistence type="predicted"/>
<reference evidence="1 2" key="1">
    <citation type="submission" date="2017-06" db="EMBL/GenBank/DDBJ databases">
        <authorList>
            <person name="Kim H.J."/>
            <person name="Triplett B.A."/>
        </authorList>
    </citation>
    <scope>NUCLEOTIDE SEQUENCE [LARGE SCALE GENOMIC DNA]</scope>
    <source>
        <strain evidence="1 2">DSM 14713</strain>
    </source>
</reference>
<dbReference type="KEGG" id="mbd:MEBOL_002574"/>
<dbReference type="Proteomes" id="UP000217289">
    <property type="component" value="Chromosome"/>
</dbReference>
<dbReference type="RefSeq" id="WP_095977738.1">
    <property type="nucleotide sequence ID" value="NZ_CP022163.1"/>
</dbReference>
<sequence length="147" mass="16247">MKSMCAYAGLLWVLAGCGTGREAFRPNPNDEDVFVGAIPIVRTPVRERCAQHGRSSAREACDEARYLGTEYTRRLAVGDEVCLEGGYGDEPGGACKARAAVIDTAPNQIKLEVRTAKPDSRWFNSEMRHAWYEEGALVDLYLAERGY</sequence>